<dbReference type="InterPro" id="IPR009374">
    <property type="entry name" value="eIF3k"/>
</dbReference>
<dbReference type="GO" id="GO:0016282">
    <property type="term" value="C:eukaryotic 43S preinitiation complex"/>
    <property type="evidence" value="ECO:0007669"/>
    <property type="project" value="UniProtKB-UniRule"/>
</dbReference>
<keyword evidence="5" id="KW-0539">Nucleus</keyword>
<dbReference type="InterPro" id="IPR036390">
    <property type="entry name" value="WH_DNA-bd_sf"/>
</dbReference>
<keyword evidence="3 5" id="KW-0648">Protein biosynthesis</keyword>
<dbReference type="FunFam" id="1.10.10.10:FF:000212">
    <property type="entry name" value="Eukaryotic translation initiation factor 3 subunit K"/>
    <property type="match status" value="1"/>
</dbReference>
<sequence length="190" mass="21996">MAMFEQMRANMGKLLKGIDRYNPENLATLERYVEMQAKENAYDLEANLAVLKLYQFNPAFFQTTVTTQILLKALTNLPHTDFTLCKCMIDQAHQEEQPIRQILYLKDLLETCHFQTFWQALDENMDLLEGITGFEDSVRNQLKVWMSKYGWSADESGQIFICSQEESIKPKNIVEKIDFDSVSSIMASSQ</sequence>
<evidence type="ECO:0000259" key="6">
    <source>
        <dbReference type="PROSITE" id="PS50250"/>
    </source>
</evidence>
<dbReference type="Gene3D" id="1.25.40.250">
    <property type="entry name" value="ARM repeat, domain 1"/>
    <property type="match status" value="1"/>
</dbReference>
<dbReference type="SUPFAM" id="SSF46785">
    <property type="entry name" value="Winged helix' DNA-binding domain"/>
    <property type="match status" value="1"/>
</dbReference>
<proteinExistence type="inferred from homology"/>
<evidence type="ECO:0000256" key="4">
    <source>
        <dbReference type="ARBA" id="ARBA00057041"/>
    </source>
</evidence>
<evidence type="ECO:0000256" key="1">
    <source>
        <dbReference type="ARBA" id="ARBA00022490"/>
    </source>
</evidence>
<comment type="similarity">
    <text evidence="5">Belongs to the eIF-3 subunit K family.</text>
</comment>
<dbReference type="GO" id="GO:0043022">
    <property type="term" value="F:ribosome binding"/>
    <property type="evidence" value="ECO:0007669"/>
    <property type="project" value="InterPro"/>
</dbReference>
<evidence type="ECO:0000313" key="8">
    <source>
        <dbReference type="Proteomes" id="UP000233020"/>
    </source>
</evidence>
<dbReference type="STRING" id="37293.ENSANAP00000036891"/>
<comment type="subunit">
    <text evidence="5">Component of the eukaryotic translation initiation factor 3 (eIF-3) complex, which is composed of 13 subunits: EIF3A, EIF3B, EIF3C, EIF3D, EIF3E, EIF3F, EIF3G, EIF3H, EIF3I, EIF3J, EIF3K, EIF3L and EIF3M. The eIF-3 complex appears to include 3 stable modules: module A is composed of EIF3A, EIF3B, EIF3G and EIF3I; module B is composed of EIF3F, EIF3H, and EIF3M; and module C is composed of EIF3C, EIF3D, EIF3E, EIF3K and EIF3L. EIF3C of module C binds EIF3B of module A and EIF3H of module B, thereby linking the three modules. EIF3J is a labile subunit that binds to the eIF-3 complex via EIF3B. The eIF-3 complex interacts with RPS6KB1 under conditions of nutrient depletion. Mitogenic stimulation leads to binding and activation of a complex composed of MTOR and RPTOR, leading to phosphorylation and release of RPS6KB1 and binding of EIF4B to eIF-3. Interacts with CCND3, but not with CCND1 and CCND2.</text>
</comment>
<dbReference type="Pfam" id="PF10075">
    <property type="entry name" value="CSN8_PSD8_EIF3K"/>
    <property type="match status" value="1"/>
</dbReference>
<gene>
    <name evidence="5" type="primary">EIF3K</name>
    <name evidence="5" type="synonym">EIF3S12</name>
</gene>
<accession>A0A2K5EUK0</accession>
<evidence type="ECO:0000256" key="3">
    <source>
        <dbReference type="ARBA" id="ARBA00022917"/>
    </source>
</evidence>
<evidence type="ECO:0000313" key="7">
    <source>
        <dbReference type="Ensembl" id="ENSANAP00000036891.1"/>
    </source>
</evidence>
<dbReference type="GO" id="GO:0005852">
    <property type="term" value="C:eukaryotic translation initiation factor 3 complex"/>
    <property type="evidence" value="ECO:0007669"/>
    <property type="project" value="UniProtKB-UniRule"/>
</dbReference>
<dbReference type="InterPro" id="IPR000717">
    <property type="entry name" value="PCI_dom"/>
</dbReference>
<dbReference type="InterPro" id="IPR016024">
    <property type="entry name" value="ARM-type_fold"/>
</dbReference>
<dbReference type="AlphaFoldDB" id="A0A2K5EUK0"/>
<dbReference type="InterPro" id="IPR036388">
    <property type="entry name" value="WH-like_DNA-bd_sf"/>
</dbReference>
<name>A0A2K5EUK0_AOTNA</name>
<evidence type="ECO:0000256" key="2">
    <source>
        <dbReference type="ARBA" id="ARBA00022540"/>
    </source>
</evidence>
<keyword evidence="1 5" id="KW-0963">Cytoplasm</keyword>
<dbReference type="PANTHER" id="PTHR13022:SF0">
    <property type="entry name" value="EUKARYOTIC TRANSLATION INITIATION FACTOR 3 SUBUNIT K"/>
    <property type="match status" value="1"/>
</dbReference>
<dbReference type="GO" id="GO:0001732">
    <property type="term" value="P:formation of cytoplasmic translation initiation complex"/>
    <property type="evidence" value="ECO:0007669"/>
    <property type="project" value="UniProtKB-UniRule"/>
</dbReference>
<dbReference type="GO" id="GO:0003743">
    <property type="term" value="F:translation initiation factor activity"/>
    <property type="evidence" value="ECO:0007669"/>
    <property type="project" value="UniProtKB-UniRule"/>
</dbReference>
<protein>
    <recommendedName>
        <fullName evidence="5">Eukaryotic translation initiation factor 3 subunit K</fullName>
        <shortName evidence="5">eIF3k</shortName>
    </recommendedName>
    <alternativeName>
        <fullName evidence="5">Eukaryotic translation initiation factor 3 subunit 12</fullName>
    </alternativeName>
    <alternativeName>
        <fullName evidence="5">eIF-3 p25</fullName>
    </alternativeName>
</protein>
<dbReference type="Gene3D" id="1.10.10.10">
    <property type="entry name" value="Winged helix-like DNA-binding domain superfamily/Winged helix DNA-binding domain"/>
    <property type="match status" value="1"/>
</dbReference>
<reference evidence="7" key="2">
    <citation type="submission" date="2025-09" db="UniProtKB">
        <authorList>
            <consortium name="Ensembl"/>
        </authorList>
    </citation>
    <scope>IDENTIFICATION</scope>
</reference>
<dbReference type="PANTHER" id="PTHR13022">
    <property type="entry name" value="EUKARYOTIC TRANSLATION INITIATION FACTOR 3 SUBUNIT 11"/>
    <property type="match status" value="1"/>
</dbReference>
<keyword evidence="8" id="KW-1185">Reference proteome</keyword>
<dbReference type="GO" id="GO:0003723">
    <property type="term" value="F:RNA binding"/>
    <property type="evidence" value="ECO:0007669"/>
    <property type="project" value="UniProtKB-UniRule"/>
</dbReference>
<dbReference type="InterPro" id="IPR033464">
    <property type="entry name" value="CSN8_PSD8_EIF3K"/>
</dbReference>
<dbReference type="OMA" id="VEISTIM"/>
<organism evidence="7 8">
    <name type="scientific">Aotus nancymaae</name>
    <name type="common">Ma's night monkey</name>
    <dbReference type="NCBI Taxonomy" id="37293"/>
    <lineage>
        <taxon>Eukaryota</taxon>
        <taxon>Metazoa</taxon>
        <taxon>Chordata</taxon>
        <taxon>Craniata</taxon>
        <taxon>Vertebrata</taxon>
        <taxon>Euteleostomi</taxon>
        <taxon>Mammalia</taxon>
        <taxon>Eutheria</taxon>
        <taxon>Euarchontoglires</taxon>
        <taxon>Primates</taxon>
        <taxon>Haplorrhini</taxon>
        <taxon>Platyrrhini</taxon>
        <taxon>Aotidae</taxon>
        <taxon>Aotus</taxon>
    </lineage>
</organism>
<dbReference type="FunFam" id="1.25.40.250:FF:000001">
    <property type="entry name" value="Eukaryotic translation initiation factor 3 subunit K"/>
    <property type="match status" value="1"/>
</dbReference>
<feature type="domain" description="PCI" evidence="6">
    <location>
        <begin position="42"/>
        <end position="190"/>
    </location>
</feature>
<dbReference type="GO" id="GO:0005634">
    <property type="term" value="C:nucleus"/>
    <property type="evidence" value="ECO:0007669"/>
    <property type="project" value="UniProtKB-SubCell"/>
</dbReference>
<dbReference type="PROSITE" id="PS50250">
    <property type="entry name" value="PCI"/>
    <property type="match status" value="1"/>
</dbReference>
<dbReference type="InterPro" id="IPR016020">
    <property type="entry name" value="Transl_init_fac_sub12_N_euk"/>
</dbReference>
<comment type="function">
    <text evidence="4 5">Component of the eukaryotic translation initiation factor 3 (eIF-3) complex, which is required for several steps in the initiation of protein synthesis. The eIF-3 complex associates with the 40S ribosome and facilitates the recruitment of eIF-1, eIF-1A, eIF-2:GTP:methionyl-tRNAi and eIF-5 to form the 43S pre-initiation complex (43S PIC). The eIF-3 complex stimulates mRNA recruitment to the 43S PIC and scanning of the mRNA for AUG recognition. The eIF-3 complex is also required for disassembly and recycling of post-termination ribosomal complexes and subsequently prevents premature joining of the 40S and 60S ribosomal subunits prior to initiation. The eIF-3 complex specifically targets and initiates translation of a subset of mRNAs involved in cell proliferation, including cell cycling, differentiation and apoptosis, and uses different modes of RNA stem-loop binding to exert either translational activation or repression.</text>
</comment>
<dbReference type="HAMAP" id="MF_03010">
    <property type="entry name" value="eIF3k"/>
    <property type="match status" value="1"/>
</dbReference>
<dbReference type="SUPFAM" id="SSF48371">
    <property type="entry name" value="ARM repeat"/>
    <property type="match status" value="1"/>
</dbReference>
<dbReference type="GO" id="GO:0006446">
    <property type="term" value="P:regulation of translational initiation"/>
    <property type="evidence" value="ECO:0007669"/>
    <property type="project" value="InterPro"/>
</dbReference>
<dbReference type="Ensembl" id="ENSANAT00000054966.1">
    <property type="protein sequence ID" value="ENSANAP00000036891.1"/>
    <property type="gene ID" value="ENSANAG00000035949.1"/>
</dbReference>
<evidence type="ECO:0000256" key="5">
    <source>
        <dbReference type="HAMAP-Rule" id="MF_03010"/>
    </source>
</evidence>
<reference evidence="7" key="1">
    <citation type="submission" date="2025-08" db="UniProtKB">
        <authorList>
            <consortium name="Ensembl"/>
        </authorList>
    </citation>
    <scope>IDENTIFICATION</scope>
</reference>
<dbReference type="GeneTree" id="ENSGT00390000009409"/>
<comment type="subcellular location">
    <subcellularLocation>
        <location evidence="5">Nucleus</location>
    </subcellularLocation>
    <subcellularLocation>
        <location evidence="5">Cytoplasm</location>
    </subcellularLocation>
</comment>
<dbReference type="Proteomes" id="UP000233020">
    <property type="component" value="Unplaced"/>
</dbReference>
<keyword evidence="2 5" id="KW-0396">Initiation factor</keyword>
<dbReference type="GO" id="GO:0033290">
    <property type="term" value="C:eukaryotic 48S preinitiation complex"/>
    <property type="evidence" value="ECO:0007669"/>
    <property type="project" value="UniProtKB-UniRule"/>
</dbReference>